<dbReference type="Gene3D" id="3.40.50.2300">
    <property type="match status" value="1"/>
</dbReference>
<evidence type="ECO:0000256" key="4">
    <source>
        <dbReference type="ARBA" id="ARBA00022777"/>
    </source>
</evidence>
<feature type="modified residue" description="4-aspartylphosphate" evidence="6">
    <location>
        <position position="55"/>
    </location>
</feature>
<evidence type="ECO:0000313" key="9">
    <source>
        <dbReference type="EMBL" id="NQE36484.1"/>
    </source>
</evidence>
<dbReference type="PANTHER" id="PTHR43065">
    <property type="entry name" value="SENSOR HISTIDINE KINASE"/>
    <property type="match status" value="1"/>
</dbReference>
<organism evidence="9 10">
    <name type="scientific">Microcoleus asticus IPMA8</name>
    <dbReference type="NCBI Taxonomy" id="2563858"/>
    <lineage>
        <taxon>Bacteria</taxon>
        <taxon>Bacillati</taxon>
        <taxon>Cyanobacteriota</taxon>
        <taxon>Cyanophyceae</taxon>
        <taxon>Oscillatoriophycideae</taxon>
        <taxon>Oscillatoriales</taxon>
        <taxon>Microcoleaceae</taxon>
        <taxon>Microcoleus</taxon>
        <taxon>Microcoleus asticus</taxon>
    </lineage>
</organism>
<keyword evidence="3 6" id="KW-0597">Phosphoprotein</keyword>
<dbReference type="CDD" id="cd00082">
    <property type="entry name" value="HisKA"/>
    <property type="match status" value="1"/>
</dbReference>
<protein>
    <recommendedName>
        <fullName evidence="2">histidine kinase</fullName>
        <ecNumber evidence="2">2.7.13.3</ecNumber>
    </recommendedName>
</protein>
<dbReference type="InterPro" id="IPR005467">
    <property type="entry name" value="His_kinase_dom"/>
</dbReference>
<comment type="caution">
    <text evidence="9">The sequence shown here is derived from an EMBL/GenBank/DDBJ whole genome shotgun (WGS) entry which is preliminary data.</text>
</comment>
<dbReference type="PROSITE" id="PS50109">
    <property type="entry name" value="HIS_KIN"/>
    <property type="match status" value="1"/>
</dbReference>
<dbReference type="EMBL" id="SRRZ01000087">
    <property type="protein sequence ID" value="NQE36484.1"/>
    <property type="molecule type" value="Genomic_DNA"/>
</dbReference>
<evidence type="ECO:0000259" key="7">
    <source>
        <dbReference type="PROSITE" id="PS50109"/>
    </source>
</evidence>
<evidence type="ECO:0000256" key="6">
    <source>
        <dbReference type="PROSITE-ProRule" id="PRU00169"/>
    </source>
</evidence>
<dbReference type="InterPro" id="IPR036097">
    <property type="entry name" value="HisK_dim/P_sf"/>
</dbReference>
<dbReference type="InterPro" id="IPR001789">
    <property type="entry name" value="Sig_transdc_resp-reg_receiver"/>
</dbReference>
<dbReference type="Gene3D" id="1.10.287.130">
    <property type="match status" value="1"/>
</dbReference>
<dbReference type="PANTHER" id="PTHR43065:SF50">
    <property type="entry name" value="HISTIDINE KINASE"/>
    <property type="match status" value="1"/>
</dbReference>
<keyword evidence="10" id="KW-1185">Reference proteome</keyword>
<feature type="domain" description="Histidine kinase" evidence="7">
    <location>
        <begin position="171"/>
        <end position="428"/>
    </location>
</feature>
<dbReference type="SMART" id="SM00387">
    <property type="entry name" value="HATPase_c"/>
    <property type="match status" value="1"/>
</dbReference>
<sequence>MSSPELILVVDDTPANLEVVCETLSDAGYEVATAINGDRALKRIQAYPPDMILLDVQMPGLDGFETCQRLKADPKTASIPIIFMTALSDADSKEKGFDLGAVDYITKPFQEKEMLARVKTHLQLRQLTKNLEQRVAEQTADLEAAFTQLQQSQCQLVHTEKMSALGNLVAGVAHEINNPLGFIVGNLKPAQDYIKDLFQAIALYQKELPYPSATLQAFLDEIDLEYLQEDLPKLIDSMQEGVDRIHTISTSLRTFSRSDCDLPIACNIHDGIDSTLLILKHRLKANECRPEIEVITNYGDLPQVECFAGQLNQVFMNLLANAIDALEESNQGRSFAHIKANPNQITVKTQLSESQAVIRIQDNGIGMTDAVKQKIFEHLFTTKGVGQGTGLGLAIARQIVVQKHCGSLEVYSTLGEGTEFVISIPVKAIAVKDLQAKICVDAA</sequence>
<dbReference type="InterPro" id="IPR003594">
    <property type="entry name" value="HATPase_dom"/>
</dbReference>
<feature type="domain" description="Response regulatory" evidence="8">
    <location>
        <begin position="6"/>
        <end position="122"/>
    </location>
</feature>
<keyword evidence="5" id="KW-0902">Two-component regulatory system</keyword>
<dbReference type="PRINTS" id="PR00344">
    <property type="entry name" value="BCTRLSENSOR"/>
</dbReference>
<keyword evidence="4" id="KW-0808">Transferase</keyword>
<proteinExistence type="predicted"/>
<dbReference type="PROSITE" id="PS50110">
    <property type="entry name" value="RESPONSE_REGULATORY"/>
    <property type="match status" value="1"/>
</dbReference>
<dbReference type="InterPro" id="IPR003661">
    <property type="entry name" value="HisK_dim/P_dom"/>
</dbReference>
<dbReference type="Gene3D" id="3.30.565.10">
    <property type="entry name" value="Histidine kinase-like ATPase, C-terminal domain"/>
    <property type="match status" value="1"/>
</dbReference>
<dbReference type="InterPro" id="IPR004358">
    <property type="entry name" value="Sig_transdc_His_kin-like_C"/>
</dbReference>
<keyword evidence="4" id="KW-0418">Kinase</keyword>
<dbReference type="SUPFAM" id="SSF47384">
    <property type="entry name" value="Homodimeric domain of signal transducing histidine kinase"/>
    <property type="match status" value="1"/>
</dbReference>
<evidence type="ECO:0000256" key="1">
    <source>
        <dbReference type="ARBA" id="ARBA00000085"/>
    </source>
</evidence>
<dbReference type="RefSeq" id="WP_172190385.1">
    <property type="nucleotide sequence ID" value="NZ_CAWPPK010000304.1"/>
</dbReference>
<dbReference type="Proteomes" id="UP000702425">
    <property type="component" value="Unassembled WGS sequence"/>
</dbReference>
<name>A0ABX2D1K8_9CYAN</name>
<reference evidence="9 10" key="1">
    <citation type="journal article" date="2020" name="Sci. Rep.">
        <title>A novel cyanobacterial geosmin producer, revising GeoA distribution and dispersion patterns in Bacteria.</title>
        <authorList>
            <person name="Churro C."/>
            <person name="Semedo-Aguiar A.P."/>
            <person name="Silva A.D."/>
            <person name="Pereira-Leal J.B."/>
            <person name="Leite R.B."/>
        </authorList>
    </citation>
    <scope>NUCLEOTIDE SEQUENCE [LARGE SCALE GENOMIC DNA]</scope>
    <source>
        <strain evidence="9 10">IPMA8</strain>
    </source>
</reference>
<evidence type="ECO:0000313" key="10">
    <source>
        <dbReference type="Proteomes" id="UP000702425"/>
    </source>
</evidence>
<dbReference type="SUPFAM" id="SSF52172">
    <property type="entry name" value="CheY-like"/>
    <property type="match status" value="1"/>
</dbReference>
<dbReference type="SMART" id="SM00448">
    <property type="entry name" value="REC"/>
    <property type="match status" value="1"/>
</dbReference>
<evidence type="ECO:0000256" key="5">
    <source>
        <dbReference type="ARBA" id="ARBA00023012"/>
    </source>
</evidence>
<dbReference type="Pfam" id="PF00072">
    <property type="entry name" value="Response_reg"/>
    <property type="match status" value="1"/>
</dbReference>
<comment type="catalytic activity">
    <reaction evidence="1">
        <text>ATP + protein L-histidine = ADP + protein N-phospho-L-histidine.</text>
        <dbReference type="EC" id="2.7.13.3"/>
    </reaction>
</comment>
<evidence type="ECO:0000259" key="8">
    <source>
        <dbReference type="PROSITE" id="PS50110"/>
    </source>
</evidence>
<dbReference type="SUPFAM" id="SSF55874">
    <property type="entry name" value="ATPase domain of HSP90 chaperone/DNA topoisomerase II/histidine kinase"/>
    <property type="match status" value="1"/>
</dbReference>
<dbReference type="InterPro" id="IPR011006">
    <property type="entry name" value="CheY-like_superfamily"/>
</dbReference>
<evidence type="ECO:0000256" key="2">
    <source>
        <dbReference type="ARBA" id="ARBA00012438"/>
    </source>
</evidence>
<dbReference type="SMART" id="SM00388">
    <property type="entry name" value="HisKA"/>
    <property type="match status" value="1"/>
</dbReference>
<accession>A0ABX2D1K8</accession>
<dbReference type="CDD" id="cd19920">
    <property type="entry name" value="REC_PA4781-like"/>
    <property type="match status" value="1"/>
</dbReference>
<gene>
    <name evidence="9" type="primary">pleD_6</name>
    <name evidence="9" type="ORF">E5S67_04249</name>
</gene>
<dbReference type="InterPro" id="IPR036890">
    <property type="entry name" value="HATPase_C_sf"/>
</dbReference>
<dbReference type="Pfam" id="PF02518">
    <property type="entry name" value="HATPase_c"/>
    <property type="match status" value="1"/>
</dbReference>
<evidence type="ECO:0000256" key="3">
    <source>
        <dbReference type="ARBA" id="ARBA00022553"/>
    </source>
</evidence>
<dbReference type="EC" id="2.7.13.3" evidence="2"/>